<evidence type="ECO:0008006" key="8">
    <source>
        <dbReference type="Google" id="ProtNLM"/>
    </source>
</evidence>
<keyword evidence="2" id="KW-0732">Signal</keyword>
<dbReference type="InterPro" id="IPR050490">
    <property type="entry name" value="Bact_solute-bd_prot1"/>
</dbReference>
<evidence type="ECO:0000256" key="1">
    <source>
        <dbReference type="ARBA" id="ARBA00022475"/>
    </source>
</evidence>
<evidence type="ECO:0000313" key="6">
    <source>
        <dbReference type="EMBL" id="OMD34682.1"/>
    </source>
</evidence>
<name>A0A1R0XHZ5_9BACL</name>
<dbReference type="Gene3D" id="3.40.190.10">
    <property type="entry name" value="Periplasmic binding protein-like II"/>
    <property type="match status" value="2"/>
</dbReference>
<accession>A0A1R0XHZ5</accession>
<proteinExistence type="predicted"/>
<organism evidence="6 7">
    <name type="scientific">Paenibacillus odorifer</name>
    <dbReference type="NCBI Taxonomy" id="189426"/>
    <lineage>
        <taxon>Bacteria</taxon>
        <taxon>Bacillati</taxon>
        <taxon>Bacillota</taxon>
        <taxon>Bacilli</taxon>
        <taxon>Bacillales</taxon>
        <taxon>Paenibacillaceae</taxon>
        <taxon>Paenibacillus</taxon>
    </lineage>
</organism>
<dbReference type="PANTHER" id="PTHR43649:SF33">
    <property type="entry name" value="POLYGALACTURONAN_RHAMNOGALACTURONAN-BINDING PROTEIN YTCQ"/>
    <property type="match status" value="1"/>
</dbReference>
<keyword evidence="4" id="KW-0564">Palmitate</keyword>
<dbReference type="EMBL" id="MPTC01000052">
    <property type="protein sequence ID" value="OMD34682.1"/>
    <property type="molecule type" value="Genomic_DNA"/>
</dbReference>
<evidence type="ECO:0000256" key="5">
    <source>
        <dbReference type="ARBA" id="ARBA00023288"/>
    </source>
</evidence>
<dbReference type="RefSeq" id="WP_076121818.1">
    <property type="nucleotide sequence ID" value="NZ_MPTC01000052.1"/>
</dbReference>
<dbReference type="Pfam" id="PF01547">
    <property type="entry name" value="SBP_bac_1"/>
    <property type="match status" value="1"/>
</dbReference>
<gene>
    <name evidence="6" type="ORF">BSK52_28810</name>
</gene>
<sequence>MRGLRPWVVVVCMLPVITLLHGCSANNESDRASESNVEPQDRVQISVMTPSHQLSKNLRDIPYLNHIASDAKIHVNWLQKRNGWEEAKSAALTSGELPDAFLAGLNDQDIITNKDKFVDLSEYIDKYAPNIKRMFEEVPETKRVSTFPNGKMYSLPGVRPINTDSYNVLMINKKWLDKLGLKEPTTLDELREVLTAFRNGDPNGNGKQDEIGMDWWAGAGGSLGSRGLFSVTSLLGAYGVTDNFTEEMIGVTKGQIRFLFESDEYKSLVSYLAELWKENLINPDVFTQDYSGMKASAQQDDVATVGVTFGWSLTDRVGKWADEYVALPPLRSSSKVEPLWPTSPSRVRITTNLFSMTTANRHPVETIQWIDQFYTEENSIQGYYGSMPDYVTKVPDGMYTIVPAPEGDQDTQQWTNALVDNGPLYFSQSLENKTIVPPAVTIRRELDSIYKAYEPKPEDIYPMIKFSSEELNEMALAKSDIFKLVDEKFAEWIMNSTIDKEWDQYINQLKQMGLPVLYRIYQHGYEDYYAQPNLNVNNN</sequence>
<keyword evidence="3" id="KW-0472">Membrane</keyword>
<keyword evidence="1" id="KW-1003">Cell membrane</keyword>
<dbReference type="AlphaFoldDB" id="A0A1R0XHZ5"/>
<protein>
    <recommendedName>
        <fullName evidence="8">ABC transporter substrate-binding protein</fullName>
    </recommendedName>
</protein>
<dbReference type="Proteomes" id="UP000187439">
    <property type="component" value="Unassembled WGS sequence"/>
</dbReference>
<reference evidence="6 7" key="1">
    <citation type="submission" date="2016-10" db="EMBL/GenBank/DDBJ databases">
        <title>Paenibacillus species isolates.</title>
        <authorList>
            <person name="Beno S.M."/>
        </authorList>
    </citation>
    <scope>NUCLEOTIDE SEQUENCE [LARGE SCALE GENOMIC DNA]</scope>
    <source>
        <strain evidence="6 7">FSL H7-0710</strain>
    </source>
</reference>
<evidence type="ECO:0000313" key="7">
    <source>
        <dbReference type="Proteomes" id="UP000187439"/>
    </source>
</evidence>
<comment type="caution">
    <text evidence="6">The sequence shown here is derived from an EMBL/GenBank/DDBJ whole genome shotgun (WGS) entry which is preliminary data.</text>
</comment>
<dbReference type="PANTHER" id="PTHR43649">
    <property type="entry name" value="ARABINOSE-BINDING PROTEIN-RELATED"/>
    <property type="match status" value="1"/>
</dbReference>
<evidence type="ECO:0000256" key="3">
    <source>
        <dbReference type="ARBA" id="ARBA00023136"/>
    </source>
</evidence>
<evidence type="ECO:0000256" key="2">
    <source>
        <dbReference type="ARBA" id="ARBA00022729"/>
    </source>
</evidence>
<evidence type="ECO:0000256" key="4">
    <source>
        <dbReference type="ARBA" id="ARBA00023139"/>
    </source>
</evidence>
<dbReference type="SUPFAM" id="SSF53850">
    <property type="entry name" value="Periplasmic binding protein-like II"/>
    <property type="match status" value="1"/>
</dbReference>
<keyword evidence="5" id="KW-0449">Lipoprotein</keyword>
<dbReference type="InterPro" id="IPR006059">
    <property type="entry name" value="SBP"/>
</dbReference>